<reference evidence="1 2" key="1">
    <citation type="submission" date="2020-08" db="EMBL/GenBank/DDBJ databases">
        <title>Genomic Encyclopedia of Type Strains, Phase IV (KMG-IV): sequencing the most valuable type-strain genomes for metagenomic binning, comparative biology and taxonomic classification.</title>
        <authorList>
            <person name="Goeker M."/>
        </authorList>
    </citation>
    <scope>NUCLEOTIDE SEQUENCE [LARGE SCALE GENOMIC DNA]</scope>
    <source>
        <strain evidence="1 2">DSM 45615</strain>
    </source>
</reference>
<dbReference type="EMBL" id="JACHGN010000005">
    <property type="protein sequence ID" value="MBB5132764.1"/>
    <property type="molecule type" value="Genomic_DNA"/>
</dbReference>
<organism evidence="1 2">
    <name type="scientific">Thermocatellispora tengchongensis</name>
    <dbReference type="NCBI Taxonomy" id="1073253"/>
    <lineage>
        <taxon>Bacteria</taxon>
        <taxon>Bacillati</taxon>
        <taxon>Actinomycetota</taxon>
        <taxon>Actinomycetes</taxon>
        <taxon>Streptosporangiales</taxon>
        <taxon>Streptosporangiaceae</taxon>
        <taxon>Thermocatellispora</taxon>
    </lineage>
</organism>
<dbReference type="AlphaFoldDB" id="A0A840NVF4"/>
<protein>
    <submittedName>
        <fullName evidence="1">Uncharacterized protein</fullName>
    </submittedName>
</protein>
<name>A0A840NVF4_9ACTN</name>
<evidence type="ECO:0000313" key="1">
    <source>
        <dbReference type="EMBL" id="MBB5132764.1"/>
    </source>
</evidence>
<comment type="caution">
    <text evidence="1">The sequence shown here is derived from an EMBL/GenBank/DDBJ whole genome shotgun (WGS) entry which is preliminary data.</text>
</comment>
<evidence type="ECO:0000313" key="2">
    <source>
        <dbReference type="Proteomes" id="UP000578449"/>
    </source>
</evidence>
<dbReference type="Proteomes" id="UP000578449">
    <property type="component" value="Unassembled WGS sequence"/>
</dbReference>
<dbReference type="RefSeq" id="WP_185049780.1">
    <property type="nucleotide sequence ID" value="NZ_BAABIX010000005.1"/>
</dbReference>
<keyword evidence="2" id="KW-1185">Reference proteome</keyword>
<gene>
    <name evidence="1" type="ORF">HNP84_002485</name>
</gene>
<accession>A0A840NVF4</accession>
<proteinExistence type="predicted"/>
<sequence length="59" mass="6567">MSGLTATDQPLTADDVLTAKDGQYIVLQVREEGRLIKARHITTNSIWHLVPHAGTWARL</sequence>